<name>A0A6J6JX58_9ZZZZ</name>
<dbReference type="AlphaFoldDB" id="A0A6J6JX58"/>
<dbReference type="EMBL" id="CAEZWD010000002">
    <property type="protein sequence ID" value="CAB4640814.1"/>
    <property type="molecule type" value="Genomic_DNA"/>
</dbReference>
<protein>
    <submittedName>
        <fullName evidence="1">Unannotated protein</fullName>
    </submittedName>
</protein>
<organism evidence="1">
    <name type="scientific">freshwater metagenome</name>
    <dbReference type="NCBI Taxonomy" id="449393"/>
    <lineage>
        <taxon>unclassified sequences</taxon>
        <taxon>metagenomes</taxon>
        <taxon>ecological metagenomes</taxon>
    </lineage>
</organism>
<gene>
    <name evidence="1" type="ORF">UFOPK2171_00053</name>
    <name evidence="2" type="ORF">UFOPK2237_00630</name>
</gene>
<dbReference type="EMBL" id="CAEZWI010000062">
    <property type="protein sequence ID" value="CAB4652931.1"/>
    <property type="molecule type" value="Genomic_DNA"/>
</dbReference>
<accession>A0A6J6JX58</accession>
<reference evidence="1" key="1">
    <citation type="submission" date="2020-05" db="EMBL/GenBank/DDBJ databases">
        <authorList>
            <person name="Chiriac C."/>
            <person name="Salcher M."/>
            <person name="Ghai R."/>
            <person name="Kavagutti S V."/>
        </authorList>
    </citation>
    <scope>NUCLEOTIDE SEQUENCE</scope>
</reference>
<sequence>MAGTHRIGKKRTADVIAAEIEATCLNITANVAALEKYVKPANLAAKGIGTAGTFFLDEDGELRVERVVAVSAAGIGLLGLLTRSRKN</sequence>
<evidence type="ECO:0000313" key="1">
    <source>
        <dbReference type="EMBL" id="CAB4640814.1"/>
    </source>
</evidence>
<evidence type="ECO:0000313" key="2">
    <source>
        <dbReference type="EMBL" id="CAB4652931.1"/>
    </source>
</evidence>
<proteinExistence type="predicted"/>